<dbReference type="Proteomes" id="UP000536835">
    <property type="component" value="Unassembled WGS sequence"/>
</dbReference>
<dbReference type="RefSeq" id="WP_173199714.1">
    <property type="nucleotide sequence ID" value="NZ_JABFCX010000003.1"/>
</dbReference>
<feature type="transmembrane region" description="Helical" evidence="1">
    <location>
        <begin position="12"/>
        <end position="31"/>
    </location>
</feature>
<dbReference type="InterPro" id="IPR003594">
    <property type="entry name" value="HATPase_dom"/>
</dbReference>
<dbReference type="GO" id="GO:0000155">
    <property type="term" value="F:phosphorelay sensor kinase activity"/>
    <property type="evidence" value="ECO:0007669"/>
    <property type="project" value="InterPro"/>
</dbReference>
<evidence type="ECO:0000256" key="1">
    <source>
        <dbReference type="SAM" id="Phobius"/>
    </source>
</evidence>
<keyword evidence="4" id="KW-1185">Reference proteome</keyword>
<evidence type="ECO:0000259" key="2">
    <source>
        <dbReference type="PROSITE" id="PS50109"/>
    </source>
</evidence>
<dbReference type="AlphaFoldDB" id="A0A7Y3RMR0"/>
<keyword evidence="3" id="KW-0418">Kinase</keyword>
<keyword evidence="1" id="KW-1133">Transmembrane helix</keyword>
<accession>A0A7Y3RMR0</accession>
<dbReference type="Gene3D" id="3.30.565.10">
    <property type="entry name" value="Histidine kinase-like ATPase, C-terminal domain"/>
    <property type="match status" value="1"/>
</dbReference>
<name>A0A7Y3RMR0_9PROT</name>
<feature type="transmembrane region" description="Helical" evidence="1">
    <location>
        <begin position="74"/>
        <end position="94"/>
    </location>
</feature>
<feature type="transmembrane region" description="Helical" evidence="1">
    <location>
        <begin position="114"/>
        <end position="133"/>
    </location>
</feature>
<dbReference type="Pfam" id="PF02518">
    <property type="entry name" value="HATPase_c"/>
    <property type="match status" value="1"/>
</dbReference>
<reference evidence="3 4" key="1">
    <citation type="submission" date="2020-05" db="EMBL/GenBank/DDBJ databases">
        <title>Parvularcula mediterraneae sp. nov., isolated from polypropylene straw from shallow seawater of the seashore of Laganas in Zakynthos island, Greece.</title>
        <authorList>
            <person name="Szabo I."/>
            <person name="Al-Omari J."/>
            <person name="Rado J."/>
            <person name="Szerdahelyi G.S."/>
        </authorList>
    </citation>
    <scope>NUCLEOTIDE SEQUENCE [LARGE SCALE GENOMIC DNA]</scope>
    <source>
        <strain evidence="3 4">ZS-1/3</strain>
    </source>
</reference>
<evidence type="ECO:0000313" key="3">
    <source>
        <dbReference type="EMBL" id="NNU16855.1"/>
    </source>
</evidence>
<dbReference type="InterPro" id="IPR010559">
    <property type="entry name" value="Sig_transdc_His_kin_internal"/>
</dbReference>
<keyword evidence="3" id="KW-0808">Transferase</keyword>
<dbReference type="InterPro" id="IPR005467">
    <property type="entry name" value="His_kinase_dom"/>
</dbReference>
<organism evidence="3 4">
    <name type="scientific">Parvularcula mediterranea</name>
    <dbReference type="NCBI Taxonomy" id="2732508"/>
    <lineage>
        <taxon>Bacteria</taxon>
        <taxon>Pseudomonadati</taxon>
        <taxon>Pseudomonadota</taxon>
        <taxon>Alphaproteobacteria</taxon>
        <taxon>Parvularculales</taxon>
        <taxon>Parvularculaceae</taxon>
        <taxon>Parvularcula</taxon>
    </lineage>
</organism>
<dbReference type="PANTHER" id="PTHR34220">
    <property type="entry name" value="SENSOR HISTIDINE KINASE YPDA"/>
    <property type="match status" value="1"/>
</dbReference>
<dbReference type="PANTHER" id="PTHR34220:SF7">
    <property type="entry name" value="SENSOR HISTIDINE KINASE YPDA"/>
    <property type="match status" value="1"/>
</dbReference>
<keyword evidence="1" id="KW-0472">Membrane</keyword>
<keyword evidence="1" id="KW-0812">Transmembrane</keyword>
<feature type="domain" description="Histidine kinase" evidence="2">
    <location>
        <begin position="256"/>
        <end position="347"/>
    </location>
</feature>
<gene>
    <name evidence="3" type="ORF">HK107_11050</name>
</gene>
<protein>
    <submittedName>
        <fullName evidence="3">Histidine kinase</fullName>
    </submittedName>
</protein>
<evidence type="ECO:0000313" key="4">
    <source>
        <dbReference type="Proteomes" id="UP000536835"/>
    </source>
</evidence>
<sequence length="348" mass="38137">MESRSERAPLLIINAGVWLLFMAFQTLITLLEGAAPYDVPQRGGTYVLSALLTFAGSVILSGEVERRGRGAWPFGVAVTAGCIVVHALIAAAIYKSFPPLPYFENRSFTQLGLAAALYGLPIVLSALLGALTFQYGRAFSAMRALSAEREAAMKEAQLTTLHQQLRPHFLFNTLNTVSAFILRGENMSAERTVLLLSDLLRRSLYEFDDHTIPLSEEMEIASIYLEIEGVRYEERLTVEQDIDASVHGWPVPPFLLQPLIENVVKHAVSIQREPVLLSVAAKEEGGRLHITIEDDGPGLGSGSSQGGIGLENVRRRLKLLYGEGASFTIESREPSGVRATIHLPREVV</sequence>
<feature type="transmembrane region" description="Helical" evidence="1">
    <location>
        <begin position="43"/>
        <end position="62"/>
    </location>
</feature>
<dbReference type="PROSITE" id="PS50109">
    <property type="entry name" value="HIS_KIN"/>
    <property type="match status" value="1"/>
</dbReference>
<dbReference type="SUPFAM" id="SSF55874">
    <property type="entry name" value="ATPase domain of HSP90 chaperone/DNA topoisomerase II/histidine kinase"/>
    <property type="match status" value="1"/>
</dbReference>
<dbReference type="InterPro" id="IPR036890">
    <property type="entry name" value="HATPase_C_sf"/>
</dbReference>
<dbReference type="InterPro" id="IPR050640">
    <property type="entry name" value="Bact_2-comp_sensor_kinase"/>
</dbReference>
<comment type="caution">
    <text evidence="3">The sequence shown here is derived from an EMBL/GenBank/DDBJ whole genome shotgun (WGS) entry which is preliminary data.</text>
</comment>
<dbReference type="EMBL" id="JABFCX010000003">
    <property type="protein sequence ID" value="NNU16855.1"/>
    <property type="molecule type" value="Genomic_DNA"/>
</dbReference>
<dbReference type="Pfam" id="PF06580">
    <property type="entry name" value="His_kinase"/>
    <property type="match status" value="1"/>
</dbReference>
<proteinExistence type="predicted"/>
<dbReference type="GO" id="GO:0016020">
    <property type="term" value="C:membrane"/>
    <property type="evidence" value="ECO:0007669"/>
    <property type="project" value="InterPro"/>
</dbReference>